<feature type="region of interest" description="Disordered" evidence="1">
    <location>
        <begin position="409"/>
        <end position="430"/>
    </location>
</feature>
<gene>
    <name evidence="2" type="ORF">ACG00X_16285</name>
</gene>
<name>A0ABW7G8W2_9BURK</name>
<protein>
    <recommendedName>
        <fullName evidence="4">Replication protein</fullName>
    </recommendedName>
</protein>
<keyword evidence="3" id="KW-1185">Reference proteome</keyword>
<comment type="caution">
    <text evidence="2">The sequence shown here is derived from an EMBL/GenBank/DDBJ whole genome shotgun (WGS) entry which is preliminary data.</text>
</comment>
<evidence type="ECO:0008006" key="4">
    <source>
        <dbReference type="Google" id="ProtNLM"/>
    </source>
</evidence>
<dbReference type="Proteomes" id="UP001606305">
    <property type="component" value="Unassembled WGS sequence"/>
</dbReference>
<reference evidence="2 3" key="1">
    <citation type="submission" date="2024-09" db="EMBL/GenBank/DDBJ databases">
        <title>Novel species of the genus Pelomonas and Roseateles isolated from streams.</title>
        <authorList>
            <person name="Lu H."/>
        </authorList>
    </citation>
    <scope>NUCLEOTIDE SEQUENCE [LARGE SCALE GENOMIC DNA]</scope>
    <source>
        <strain evidence="2 3">BYS96W</strain>
    </source>
</reference>
<feature type="compositionally biased region" description="Basic and acidic residues" evidence="1">
    <location>
        <begin position="410"/>
        <end position="428"/>
    </location>
</feature>
<organism evidence="2 3">
    <name type="scientific">Pelomonas nitida</name>
    <dbReference type="NCBI Taxonomy" id="3299027"/>
    <lineage>
        <taxon>Bacteria</taxon>
        <taxon>Pseudomonadati</taxon>
        <taxon>Pseudomonadota</taxon>
        <taxon>Betaproteobacteria</taxon>
        <taxon>Burkholderiales</taxon>
        <taxon>Sphaerotilaceae</taxon>
        <taxon>Roseateles</taxon>
    </lineage>
</organism>
<evidence type="ECO:0000256" key="1">
    <source>
        <dbReference type="SAM" id="MobiDB-lite"/>
    </source>
</evidence>
<dbReference type="RefSeq" id="WP_394489298.1">
    <property type="nucleotide sequence ID" value="NZ_JBIGIA010000012.1"/>
</dbReference>
<accession>A0ABW7G8W2</accession>
<sequence>MSSSLAHSRSWAEAEPFLYHDTSKFGFVSLDSKRGKQWTEGSTSLATLADALQNLRPDADAHYISQGVFSRANRRTVNLLRMPVVFSDLDTYSKDHLKHMSPAHLCGLVIMTLEDLGLPEPSLVLSSGRGLHLKWLLSTPVPQAGLPRWQAVQRELVAQLSEFGADRNSIDASRVLRLEGTINKASGTVVHILHRASTVAGGSMRLTNGQIGWCFDDLAERVLPLSRDRIKQLSVSRDEGFQVGRIMDAANDEQPDRSLLLEAQAGTGKTSRLFGGHRLSAAHLNWNRLQDLRRLVELRGWDKQGVPDGQRDNFMFLSSCFLAHSVYVTSLESEVLSLGREFVPDWTEEKLLAKTSAALQRAAKAARGEKVHFEGKDVDPRYVFKNATLVERLQIEPAEERQMRAILSEAESRRRNAERHAEKRREAGRPTLAEVRAQRELQKMSARQLLAAGSTMRQISAELGVSINTARTYAKS</sequence>
<proteinExistence type="predicted"/>
<evidence type="ECO:0000313" key="3">
    <source>
        <dbReference type="Proteomes" id="UP001606305"/>
    </source>
</evidence>
<evidence type="ECO:0000313" key="2">
    <source>
        <dbReference type="EMBL" id="MFG6458399.1"/>
    </source>
</evidence>
<dbReference type="EMBL" id="JBIGIA010000012">
    <property type="protein sequence ID" value="MFG6458399.1"/>
    <property type="molecule type" value="Genomic_DNA"/>
</dbReference>